<dbReference type="AlphaFoldDB" id="A0A4R2IYX2"/>
<comment type="caution">
    <text evidence="1">The sequence shown here is derived from an EMBL/GenBank/DDBJ whole genome shotgun (WGS) entry which is preliminary data.</text>
</comment>
<dbReference type="EMBL" id="SLWR01000002">
    <property type="protein sequence ID" value="TCO50192.1"/>
    <property type="molecule type" value="Genomic_DNA"/>
</dbReference>
<protein>
    <recommendedName>
        <fullName evidence="3">DUF1573 domain-containing protein</fullName>
    </recommendedName>
</protein>
<gene>
    <name evidence="1" type="ORF">EV646_102266</name>
</gene>
<sequence length="137" mass="14343">MVHGEPAGCCGPVDTTAPISVTINPEARVNVARTGSRVESLTTGDWHTIEFPIVNTGYVTGPLVIEGAQVPGVELDLPVHELTGEPRQEGGFRVRFAVPTIVDVALTFRALGALGGLAIHSSLHLILRSHAAPLPIA</sequence>
<evidence type="ECO:0000313" key="2">
    <source>
        <dbReference type="Proteomes" id="UP000295573"/>
    </source>
</evidence>
<keyword evidence="2" id="KW-1185">Reference proteome</keyword>
<reference evidence="1 2" key="1">
    <citation type="journal article" date="2015" name="Stand. Genomic Sci.">
        <title>Genomic Encyclopedia of Bacterial and Archaeal Type Strains, Phase III: the genomes of soil and plant-associated and newly described type strains.</title>
        <authorList>
            <person name="Whitman W.B."/>
            <person name="Woyke T."/>
            <person name="Klenk H.P."/>
            <person name="Zhou Y."/>
            <person name="Lilburn T.G."/>
            <person name="Beck B.J."/>
            <person name="De Vos P."/>
            <person name="Vandamme P."/>
            <person name="Eisen J.A."/>
            <person name="Garrity G."/>
            <person name="Hugenholtz P."/>
            <person name="Kyrpides N.C."/>
        </authorList>
    </citation>
    <scope>NUCLEOTIDE SEQUENCE [LARGE SCALE GENOMIC DNA]</scope>
    <source>
        <strain evidence="1 2">VKM Ac-2541</strain>
    </source>
</reference>
<evidence type="ECO:0000313" key="1">
    <source>
        <dbReference type="EMBL" id="TCO50192.1"/>
    </source>
</evidence>
<evidence type="ECO:0008006" key="3">
    <source>
        <dbReference type="Google" id="ProtNLM"/>
    </source>
</evidence>
<accession>A0A4R2IYX2</accession>
<proteinExistence type="predicted"/>
<name>A0A4R2IYX2_9ACTN</name>
<dbReference type="OrthoDB" id="3823247at2"/>
<dbReference type="RefSeq" id="WP_132145350.1">
    <property type="nucleotide sequence ID" value="NZ_SLWR01000002.1"/>
</dbReference>
<organism evidence="1 2">
    <name type="scientific">Kribbella antiqua</name>
    <dbReference type="NCBI Taxonomy" id="2512217"/>
    <lineage>
        <taxon>Bacteria</taxon>
        <taxon>Bacillati</taxon>
        <taxon>Actinomycetota</taxon>
        <taxon>Actinomycetes</taxon>
        <taxon>Propionibacteriales</taxon>
        <taxon>Kribbellaceae</taxon>
        <taxon>Kribbella</taxon>
    </lineage>
</organism>
<dbReference type="Proteomes" id="UP000295573">
    <property type="component" value="Unassembled WGS sequence"/>
</dbReference>